<evidence type="ECO:0000313" key="5">
    <source>
        <dbReference type="Proteomes" id="UP000008810"/>
    </source>
</evidence>
<organism evidence="3">
    <name type="scientific">Brachypodium distachyon</name>
    <name type="common">Purple false brome</name>
    <name type="synonym">Trachynia distachya</name>
    <dbReference type="NCBI Taxonomy" id="15368"/>
    <lineage>
        <taxon>Eukaryota</taxon>
        <taxon>Viridiplantae</taxon>
        <taxon>Streptophyta</taxon>
        <taxon>Embryophyta</taxon>
        <taxon>Tracheophyta</taxon>
        <taxon>Spermatophyta</taxon>
        <taxon>Magnoliopsida</taxon>
        <taxon>Liliopsida</taxon>
        <taxon>Poales</taxon>
        <taxon>Poaceae</taxon>
        <taxon>BOP clade</taxon>
        <taxon>Pooideae</taxon>
        <taxon>Stipodae</taxon>
        <taxon>Brachypodieae</taxon>
        <taxon>Brachypodium</taxon>
    </lineage>
</organism>
<proteinExistence type="predicted"/>
<reference evidence="3" key="2">
    <citation type="submission" date="2017-06" db="EMBL/GenBank/DDBJ databases">
        <title>WGS assembly of Brachypodium distachyon.</title>
        <authorList>
            <consortium name="The International Brachypodium Initiative"/>
            <person name="Lucas S."/>
            <person name="Harmon-Smith M."/>
            <person name="Lail K."/>
            <person name="Tice H."/>
            <person name="Grimwood J."/>
            <person name="Bruce D."/>
            <person name="Barry K."/>
            <person name="Shu S."/>
            <person name="Lindquist E."/>
            <person name="Wang M."/>
            <person name="Pitluck S."/>
            <person name="Vogel J.P."/>
            <person name="Garvin D.F."/>
            <person name="Mockler T.C."/>
            <person name="Schmutz J."/>
            <person name="Rokhsar D."/>
            <person name="Bevan M.W."/>
        </authorList>
    </citation>
    <scope>NUCLEOTIDE SEQUENCE</scope>
    <source>
        <strain evidence="3">Bd21</strain>
    </source>
</reference>
<feature type="signal peptide" evidence="2">
    <location>
        <begin position="1"/>
        <end position="16"/>
    </location>
</feature>
<dbReference type="Gramene" id="KQJ87399">
    <property type="protein sequence ID" value="KQJ87399"/>
    <property type="gene ID" value="BRADI_4g10804v3"/>
</dbReference>
<evidence type="ECO:0000313" key="4">
    <source>
        <dbReference type="EnsemblPlants" id="KQJ87399"/>
    </source>
</evidence>
<keyword evidence="5" id="KW-1185">Reference proteome</keyword>
<dbReference type="EnsemblPlants" id="KQJ87399">
    <property type="protein sequence ID" value="KQJ87399"/>
    <property type="gene ID" value="BRADI_4g10804v3"/>
</dbReference>
<feature type="region of interest" description="Disordered" evidence="1">
    <location>
        <begin position="67"/>
        <end position="99"/>
    </location>
</feature>
<dbReference type="AlphaFoldDB" id="A0A0Q3EI39"/>
<name>A0A0Q3EI39_BRADI</name>
<accession>A0A0Q3EI39</accession>
<evidence type="ECO:0000313" key="3">
    <source>
        <dbReference type="EMBL" id="KQJ87399.1"/>
    </source>
</evidence>
<sequence>MAESLIITVSLKTFLATLELLSITPSGMPRRWFQPTSGREASRRDFAPDASEFRRPHGVQINRTHMYARDGRLRGGRPSPSARKRAATGSAPRDHKMTAHSLEEGLRENIEAAMDLHLTKPIDKELTVEAVYQICN</sequence>
<keyword evidence="2" id="KW-0732">Signal</keyword>
<protein>
    <submittedName>
        <fullName evidence="3 4">Uncharacterized protein</fullName>
    </submittedName>
</protein>
<gene>
    <name evidence="3" type="ORF">BRADI_4g10804v3</name>
</gene>
<evidence type="ECO:0000256" key="2">
    <source>
        <dbReference type="SAM" id="SignalP"/>
    </source>
</evidence>
<dbReference type="Proteomes" id="UP000008810">
    <property type="component" value="Chromosome 4"/>
</dbReference>
<dbReference type="InParanoid" id="A0A0Q3EI39"/>
<feature type="chain" id="PRO_5035999495" evidence="2">
    <location>
        <begin position="17"/>
        <end position="136"/>
    </location>
</feature>
<dbReference type="EMBL" id="CM000883">
    <property type="protein sequence ID" value="KQJ87399.1"/>
    <property type="molecule type" value="Genomic_DNA"/>
</dbReference>
<reference evidence="3 4" key="1">
    <citation type="journal article" date="2010" name="Nature">
        <title>Genome sequencing and analysis of the model grass Brachypodium distachyon.</title>
        <authorList>
            <consortium name="International Brachypodium Initiative"/>
        </authorList>
    </citation>
    <scope>NUCLEOTIDE SEQUENCE [LARGE SCALE GENOMIC DNA]</scope>
    <source>
        <strain evidence="3 4">Bd21</strain>
    </source>
</reference>
<evidence type="ECO:0000256" key="1">
    <source>
        <dbReference type="SAM" id="MobiDB-lite"/>
    </source>
</evidence>
<dbReference type="OrthoDB" id="60033at2759"/>
<reference evidence="4" key="3">
    <citation type="submission" date="2018-08" db="UniProtKB">
        <authorList>
            <consortium name="EnsemblPlants"/>
        </authorList>
    </citation>
    <scope>IDENTIFICATION</scope>
    <source>
        <strain evidence="4">cv. Bd21</strain>
    </source>
</reference>